<evidence type="ECO:0000256" key="2">
    <source>
        <dbReference type="SAM" id="SignalP"/>
    </source>
</evidence>
<dbReference type="Proteomes" id="UP000278143">
    <property type="component" value="Unassembled WGS sequence"/>
</dbReference>
<evidence type="ECO:0000313" key="3">
    <source>
        <dbReference type="EMBL" id="RKP22365.1"/>
    </source>
</evidence>
<reference evidence="4" key="1">
    <citation type="journal article" date="2018" name="Nat. Microbiol.">
        <title>Leveraging single-cell genomics to expand the fungal tree of life.</title>
        <authorList>
            <person name="Ahrendt S.R."/>
            <person name="Quandt C.A."/>
            <person name="Ciobanu D."/>
            <person name="Clum A."/>
            <person name="Salamov A."/>
            <person name="Andreopoulos B."/>
            <person name="Cheng J.F."/>
            <person name="Woyke T."/>
            <person name="Pelin A."/>
            <person name="Henrissat B."/>
            <person name="Reynolds N.K."/>
            <person name="Benny G.L."/>
            <person name="Smith M.E."/>
            <person name="James T.Y."/>
            <person name="Grigoriev I.V."/>
        </authorList>
    </citation>
    <scope>NUCLEOTIDE SEQUENCE [LARGE SCALE GENOMIC DNA]</scope>
    <source>
        <strain evidence="4">Benny S71-1</strain>
    </source>
</reference>
<proteinExistence type="predicted"/>
<keyword evidence="2" id="KW-0732">Signal</keyword>
<feature type="signal peptide" evidence="2">
    <location>
        <begin position="1"/>
        <end position="19"/>
    </location>
</feature>
<feature type="chain" id="PRO_5020878575" evidence="2">
    <location>
        <begin position="20"/>
        <end position="106"/>
    </location>
</feature>
<evidence type="ECO:0000256" key="1">
    <source>
        <dbReference type="SAM" id="Phobius"/>
    </source>
</evidence>
<organism evidence="3 4">
    <name type="scientific">Syncephalis pseudoplumigaleata</name>
    <dbReference type="NCBI Taxonomy" id="1712513"/>
    <lineage>
        <taxon>Eukaryota</taxon>
        <taxon>Fungi</taxon>
        <taxon>Fungi incertae sedis</taxon>
        <taxon>Zoopagomycota</taxon>
        <taxon>Zoopagomycotina</taxon>
        <taxon>Zoopagomycetes</taxon>
        <taxon>Zoopagales</taxon>
        <taxon>Piptocephalidaceae</taxon>
        <taxon>Syncephalis</taxon>
    </lineage>
</organism>
<dbReference type="EMBL" id="KZ992200">
    <property type="protein sequence ID" value="RKP22365.1"/>
    <property type="molecule type" value="Genomic_DNA"/>
</dbReference>
<accession>A0A4P9YRQ6</accession>
<keyword evidence="1" id="KW-1133">Transmembrane helix</keyword>
<gene>
    <name evidence="3" type="ORF">SYNPS1DRAFT_32051</name>
</gene>
<keyword evidence="4" id="KW-1185">Reference proteome</keyword>
<dbReference type="AlphaFoldDB" id="A0A4P9YRQ6"/>
<protein>
    <submittedName>
        <fullName evidence="3">Uncharacterized protein</fullName>
    </submittedName>
</protein>
<name>A0A4P9YRQ6_9FUNG</name>
<feature type="transmembrane region" description="Helical" evidence="1">
    <location>
        <begin position="49"/>
        <end position="73"/>
    </location>
</feature>
<evidence type="ECO:0000313" key="4">
    <source>
        <dbReference type="Proteomes" id="UP000278143"/>
    </source>
</evidence>
<keyword evidence="1" id="KW-0472">Membrane</keyword>
<sequence length="106" mass="11736">MKVSTSIAIAAVLVAVVAGLATNEAAPSSGRRYANMCMIMRADHYSVHVMPFIPLITLYLTSRHDILTIFPIAMSKRARRSWVDYYTNDIMCFCLANSMACLLASE</sequence>
<keyword evidence="1" id="KW-0812">Transmembrane</keyword>